<keyword evidence="3" id="KW-1185">Reference proteome</keyword>
<feature type="region of interest" description="Disordered" evidence="1">
    <location>
        <begin position="1"/>
        <end position="59"/>
    </location>
</feature>
<reference evidence="3" key="1">
    <citation type="submission" date="2012-07" db="EMBL/GenBank/DDBJ databases">
        <title>Genome of the Chinese tree shrew, a rising model animal genetically related to primates.</title>
        <authorList>
            <person name="Zhang G."/>
            <person name="Fan Y."/>
            <person name="Yao Y."/>
            <person name="Huang Z."/>
        </authorList>
    </citation>
    <scope>NUCLEOTIDE SEQUENCE [LARGE SCALE GENOMIC DNA]</scope>
</reference>
<proteinExistence type="predicted"/>
<evidence type="ECO:0000313" key="2">
    <source>
        <dbReference type="EMBL" id="ELW63884.1"/>
    </source>
</evidence>
<feature type="compositionally biased region" description="Basic and acidic residues" evidence="1">
    <location>
        <begin position="91"/>
        <end position="108"/>
    </location>
</feature>
<dbReference type="Proteomes" id="UP000011518">
    <property type="component" value="Unassembled WGS sequence"/>
</dbReference>
<dbReference type="AlphaFoldDB" id="L9KN24"/>
<evidence type="ECO:0000256" key="1">
    <source>
        <dbReference type="SAM" id="MobiDB-lite"/>
    </source>
</evidence>
<evidence type="ECO:0000313" key="3">
    <source>
        <dbReference type="Proteomes" id="UP000011518"/>
    </source>
</evidence>
<dbReference type="EMBL" id="KB320760">
    <property type="protein sequence ID" value="ELW63884.1"/>
    <property type="molecule type" value="Genomic_DNA"/>
</dbReference>
<protein>
    <submittedName>
        <fullName evidence="2">Uncharacterized protein</fullName>
    </submittedName>
</protein>
<feature type="region of interest" description="Disordered" evidence="1">
    <location>
        <begin position="82"/>
        <end position="143"/>
    </location>
</feature>
<feature type="compositionally biased region" description="Low complexity" evidence="1">
    <location>
        <begin position="28"/>
        <end position="37"/>
    </location>
</feature>
<dbReference type="InParanoid" id="L9KN24"/>
<gene>
    <name evidence="2" type="ORF">TREES_T100018689</name>
</gene>
<reference evidence="3" key="2">
    <citation type="journal article" date="2013" name="Nat. Commun.">
        <title>Genome of the Chinese tree shrew.</title>
        <authorList>
            <person name="Fan Y."/>
            <person name="Huang Z.Y."/>
            <person name="Cao C.C."/>
            <person name="Chen C.S."/>
            <person name="Chen Y.X."/>
            <person name="Fan D.D."/>
            <person name="He J."/>
            <person name="Hou H.L."/>
            <person name="Hu L."/>
            <person name="Hu X.T."/>
            <person name="Jiang X.T."/>
            <person name="Lai R."/>
            <person name="Lang Y.S."/>
            <person name="Liang B."/>
            <person name="Liao S.G."/>
            <person name="Mu D."/>
            <person name="Ma Y.Y."/>
            <person name="Niu Y.Y."/>
            <person name="Sun X.Q."/>
            <person name="Xia J.Q."/>
            <person name="Xiao J."/>
            <person name="Xiong Z.Q."/>
            <person name="Xu L."/>
            <person name="Yang L."/>
            <person name="Zhang Y."/>
            <person name="Zhao W."/>
            <person name="Zhao X.D."/>
            <person name="Zheng Y.T."/>
            <person name="Zhou J.M."/>
            <person name="Zhu Y.B."/>
            <person name="Zhang G.J."/>
            <person name="Wang J."/>
            <person name="Yao Y.G."/>
        </authorList>
    </citation>
    <scope>NUCLEOTIDE SEQUENCE [LARGE SCALE GENOMIC DNA]</scope>
</reference>
<name>L9KN24_TUPCH</name>
<sequence length="143" mass="15772">MWRARKPQSPAFGERRELKPSVAQAPLGPERSQSPSSEQRRGAGGRTIQSRAAAQFGVRSPNPRWRVYMDLMDVAWGEAVGRQDGSLVEQEPERKKIEGSAERKKDRTVSGWGLKPEPGAHEPRGFSGRPGLATSLRNTLANV</sequence>
<organism evidence="2 3">
    <name type="scientific">Tupaia chinensis</name>
    <name type="common">Chinese tree shrew</name>
    <name type="synonym">Tupaia belangeri chinensis</name>
    <dbReference type="NCBI Taxonomy" id="246437"/>
    <lineage>
        <taxon>Eukaryota</taxon>
        <taxon>Metazoa</taxon>
        <taxon>Chordata</taxon>
        <taxon>Craniata</taxon>
        <taxon>Vertebrata</taxon>
        <taxon>Euteleostomi</taxon>
        <taxon>Mammalia</taxon>
        <taxon>Eutheria</taxon>
        <taxon>Euarchontoglires</taxon>
        <taxon>Scandentia</taxon>
        <taxon>Tupaiidae</taxon>
        <taxon>Tupaia</taxon>
    </lineage>
</organism>
<accession>L9KN24</accession>